<keyword evidence="4 7" id="KW-0808">Transferase</keyword>
<dbReference type="Gene3D" id="3.90.1150.10">
    <property type="entry name" value="Aspartate Aminotransferase, domain 1"/>
    <property type="match status" value="1"/>
</dbReference>
<evidence type="ECO:0000313" key="9">
    <source>
        <dbReference type="EMBL" id="MEE2566125.1"/>
    </source>
</evidence>
<comment type="catalytic activity">
    <reaction evidence="6">
        <text>L-aspartate + 2-oxoglutarate = oxaloacetate + L-glutamate</text>
        <dbReference type="Rhea" id="RHEA:21824"/>
        <dbReference type="ChEBI" id="CHEBI:16452"/>
        <dbReference type="ChEBI" id="CHEBI:16810"/>
        <dbReference type="ChEBI" id="CHEBI:29985"/>
        <dbReference type="ChEBI" id="CHEBI:29991"/>
        <dbReference type="EC" id="2.6.1.1"/>
    </reaction>
</comment>
<dbReference type="InterPro" id="IPR015421">
    <property type="entry name" value="PyrdxlP-dep_Trfase_major"/>
</dbReference>
<accession>A0ABU7LY55</accession>
<dbReference type="InterPro" id="IPR050596">
    <property type="entry name" value="AspAT/PAT-like"/>
</dbReference>
<evidence type="ECO:0000313" key="10">
    <source>
        <dbReference type="Proteomes" id="UP001310692"/>
    </source>
</evidence>
<organism evidence="9 10">
    <name type="scientific">Hyphobacterium marinum</name>
    <dbReference type="NCBI Taxonomy" id="3116574"/>
    <lineage>
        <taxon>Bacteria</taxon>
        <taxon>Pseudomonadati</taxon>
        <taxon>Pseudomonadota</taxon>
        <taxon>Alphaproteobacteria</taxon>
        <taxon>Maricaulales</taxon>
        <taxon>Maricaulaceae</taxon>
        <taxon>Hyphobacterium</taxon>
    </lineage>
</organism>
<protein>
    <recommendedName>
        <fullName evidence="7">Aminotransferase</fullName>
        <ecNumber evidence="7">2.6.1.-</ecNumber>
    </recommendedName>
</protein>
<sequence length="402" mass="43105">MKIVPSEALSRVQPSATLAVTQKARELKAAGVDVIGLGAGEPDFDTPDHIKDAAIAAIRANKTRYTAVDGIPELKAAITAKFKRENGLDYGLDQVTVAPGGKPILFNAFTATLNPGDEVVIPAPYWVSYPDMVKLAGGTPVIAPAKVENGFKLTPADLDAAINPKTKWFVFNSPSNPTGAGYTPEEIKALTEVLLRHPHVMVMTDDMYEHIVYDGFTVKTVAQVEPRLYERTLTTNGVSKAFSMTGWRIGYAGGPKDLIKAMGKVISQTTSNACSISQWAAVAALEGPMDFLKARNDAFRARRDRMLADIAEADGLHAVTPNGAFYIFVDCSEAIGRTAPHGKRLETDIEFCDALLEAEGVAVVPGTAFGSAPAFRLSYATDDDALIEAGQRIRRFCAGLSK</sequence>
<evidence type="ECO:0000256" key="7">
    <source>
        <dbReference type="RuleBase" id="RU000481"/>
    </source>
</evidence>
<keyword evidence="10" id="KW-1185">Reference proteome</keyword>
<dbReference type="EC" id="2.6.1.-" evidence="7"/>
<dbReference type="Pfam" id="PF00155">
    <property type="entry name" value="Aminotran_1_2"/>
    <property type="match status" value="1"/>
</dbReference>
<comment type="similarity">
    <text evidence="2 7">Belongs to the class-I pyridoxal-phosphate-dependent aminotransferase family.</text>
</comment>
<evidence type="ECO:0000256" key="2">
    <source>
        <dbReference type="ARBA" id="ARBA00007441"/>
    </source>
</evidence>
<dbReference type="RefSeq" id="WP_330195666.1">
    <property type="nucleotide sequence ID" value="NZ_JAZDRO010000002.1"/>
</dbReference>
<name>A0ABU7LY55_9PROT</name>
<comment type="caution">
    <text evidence="9">The sequence shown here is derived from an EMBL/GenBank/DDBJ whole genome shotgun (WGS) entry which is preliminary data.</text>
</comment>
<dbReference type="CDD" id="cd00609">
    <property type="entry name" value="AAT_like"/>
    <property type="match status" value="1"/>
</dbReference>
<dbReference type="PROSITE" id="PS00105">
    <property type="entry name" value="AA_TRANSFER_CLASS_1"/>
    <property type="match status" value="1"/>
</dbReference>
<dbReference type="EMBL" id="JAZDRO010000002">
    <property type="protein sequence ID" value="MEE2566125.1"/>
    <property type="molecule type" value="Genomic_DNA"/>
</dbReference>
<dbReference type="SUPFAM" id="SSF53383">
    <property type="entry name" value="PLP-dependent transferases"/>
    <property type="match status" value="1"/>
</dbReference>
<dbReference type="InterPro" id="IPR015422">
    <property type="entry name" value="PyrdxlP-dep_Trfase_small"/>
</dbReference>
<gene>
    <name evidence="9" type="ORF">V0U35_05480</name>
</gene>
<dbReference type="PANTHER" id="PTHR46383">
    <property type="entry name" value="ASPARTATE AMINOTRANSFERASE"/>
    <property type="match status" value="1"/>
</dbReference>
<dbReference type="GO" id="GO:0008483">
    <property type="term" value="F:transaminase activity"/>
    <property type="evidence" value="ECO:0007669"/>
    <property type="project" value="UniProtKB-KW"/>
</dbReference>
<dbReference type="Gene3D" id="3.40.640.10">
    <property type="entry name" value="Type I PLP-dependent aspartate aminotransferase-like (Major domain)"/>
    <property type="match status" value="1"/>
</dbReference>
<evidence type="ECO:0000259" key="8">
    <source>
        <dbReference type="Pfam" id="PF00155"/>
    </source>
</evidence>
<dbReference type="InterPro" id="IPR004839">
    <property type="entry name" value="Aminotransferase_I/II_large"/>
</dbReference>
<keyword evidence="3 7" id="KW-0032">Aminotransferase</keyword>
<proteinExistence type="inferred from homology"/>
<dbReference type="InterPro" id="IPR015424">
    <property type="entry name" value="PyrdxlP-dep_Trfase"/>
</dbReference>
<evidence type="ECO:0000256" key="6">
    <source>
        <dbReference type="ARBA" id="ARBA00049185"/>
    </source>
</evidence>
<evidence type="ECO:0000256" key="5">
    <source>
        <dbReference type="ARBA" id="ARBA00022898"/>
    </source>
</evidence>
<comment type="cofactor">
    <cofactor evidence="1 7">
        <name>pyridoxal 5'-phosphate</name>
        <dbReference type="ChEBI" id="CHEBI:597326"/>
    </cofactor>
</comment>
<dbReference type="InterPro" id="IPR004838">
    <property type="entry name" value="NHTrfase_class1_PyrdxlP-BS"/>
</dbReference>
<keyword evidence="5" id="KW-0663">Pyridoxal phosphate</keyword>
<dbReference type="Proteomes" id="UP001310692">
    <property type="component" value="Unassembled WGS sequence"/>
</dbReference>
<feature type="domain" description="Aminotransferase class I/classII large" evidence="8">
    <location>
        <begin position="33"/>
        <end position="388"/>
    </location>
</feature>
<evidence type="ECO:0000256" key="1">
    <source>
        <dbReference type="ARBA" id="ARBA00001933"/>
    </source>
</evidence>
<evidence type="ECO:0000256" key="4">
    <source>
        <dbReference type="ARBA" id="ARBA00022679"/>
    </source>
</evidence>
<dbReference type="PANTHER" id="PTHR46383:SF1">
    <property type="entry name" value="ASPARTATE AMINOTRANSFERASE"/>
    <property type="match status" value="1"/>
</dbReference>
<evidence type="ECO:0000256" key="3">
    <source>
        <dbReference type="ARBA" id="ARBA00022576"/>
    </source>
</evidence>
<reference evidence="9 10" key="1">
    <citation type="submission" date="2024-01" db="EMBL/GenBank/DDBJ databases">
        <title>Hyphobacterium bacterium isolated from marine sediment.</title>
        <authorList>
            <person name="Zhao S."/>
        </authorList>
    </citation>
    <scope>NUCLEOTIDE SEQUENCE [LARGE SCALE GENOMIC DNA]</scope>
    <source>
        <strain evidence="9 10">Y60-23</strain>
    </source>
</reference>